<dbReference type="Gene3D" id="3.40.1230.10">
    <property type="entry name" value="MTH938-like"/>
    <property type="match status" value="1"/>
</dbReference>
<dbReference type="EMBL" id="QICH01000002">
    <property type="protein sequence ID" value="PXF63116.1"/>
    <property type="molecule type" value="Genomic_DNA"/>
</dbReference>
<name>A0A318D1L1_9GAMM</name>
<dbReference type="InterPro" id="IPR007523">
    <property type="entry name" value="NDUFAF3/AAMDC"/>
</dbReference>
<sequence length="122" mass="13171">MDISLDKSSGQYQITSYSNQCITINGRGYSEPITVTLDSLETGQLPADVSDIDEATLRALKIDQYEAVLLGTGEELKQASWDLLEAAQLIGAPLEVMSTAAACRTFTVLASEGRRVLAILYP</sequence>
<dbReference type="Proteomes" id="UP000247689">
    <property type="component" value="Unassembled WGS sequence"/>
</dbReference>
<evidence type="ECO:0000313" key="1">
    <source>
        <dbReference type="EMBL" id="PXF63116.1"/>
    </source>
</evidence>
<accession>A0A318D1L1</accession>
<proteinExistence type="predicted"/>
<dbReference type="PANTHER" id="PTHR21192">
    <property type="entry name" value="NUCLEAR PROTEIN E3-3"/>
    <property type="match status" value="1"/>
</dbReference>
<gene>
    <name evidence="1" type="ORF">DL796_06610</name>
</gene>
<dbReference type="OrthoDB" id="9800373at2"/>
<dbReference type="SUPFAM" id="SSF64076">
    <property type="entry name" value="MTH938-like"/>
    <property type="match status" value="1"/>
</dbReference>
<organism evidence="1 2">
    <name type="scientific">Kangiella spongicola</name>
    <dbReference type="NCBI Taxonomy" id="796379"/>
    <lineage>
        <taxon>Bacteria</taxon>
        <taxon>Pseudomonadati</taxon>
        <taxon>Pseudomonadota</taxon>
        <taxon>Gammaproteobacteria</taxon>
        <taxon>Kangiellales</taxon>
        <taxon>Kangiellaceae</taxon>
        <taxon>Kangiella</taxon>
    </lineage>
</organism>
<dbReference type="Pfam" id="PF04430">
    <property type="entry name" value="DUF498"/>
    <property type="match status" value="1"/>
</dbReference>
<evidence type="ECO:0008006" key="3">
    <source>
        <dbReference type="Google" id="ProtNLM"/>
    </source>
</evidence>
<dbReference type="AlphaFoldDB" id="A0A318D1L1"/>
<protein>
    <recommendedName>
        <fullName evidence="3">Mth938-like domain-containing protein</fullName>
    </recommendedName>
</protein>
<comment type="caution">
    <text evidence="1">The sequence shown here is derived from an EMBL/GenBank/DDBJ whole genome shotgun (WGS) entry which is preliminary data.</text>
</comment>
<keyword evidence="2" id="KW-1185">Reference proteome</keyword>
<evidence type="ECO:0000313" key="2">
    <source>
        <dbReference type="Proteomes" id="UP000247689"/>
    </source>
</evidence>
<dbReference type="PANTHER" id="PTHR21192:SF2">
    <property type="entry name" value="NADH DEHYDROGENASE [UBIQUINONE] 1 ALPHA SUBCOMPLEX ASSEMBLY FACTOR 3"/>
    <property type="match status" value="1"/>
</dbReference>
<reference evidence="1 2" key="1">
    <citation type="submission" date="2018-05" db="EMBL/GenBank/DDBJ databases">
        <title>Kangiella spongicola genome sequence.</title>
        <authorList>
            <person name="Maclea K.S."/>
            <person name="Goen A.E."/>
            <person name="Kelley C."/>
            <person name="Underriner A."/>
            <person name="Silverwood T."/>
            <person name="Trachtenberg A.M."/>
        </authorList>
    </citation>
    <scope>NUCLEOTIDE SEQUENCE [LARGE SCALE GENOMIC DNA]</scope>
    <source>
        <strain evidence="1 2">ATCC BAA-2076</strain>
    </source>
</reference>
<dbReference type="RefSeq" id="WP_110200919.1">
    <property type="nucleotide sequence ID" value="NZ_QICH01000002.1"/>
</dbReference>
<dbReference type="InterPro" id="IPR036748">
    <property type="entry name" value="MTH938-like_sf"/>
</dbReference>